<gene>
    <name evidence="9" type="primary">opuD</name>
    <name evidence="9" type="ORF">SRB5_27120</name>
</gene>
<feature type="transmembrane region" description="Helical" evidence="8">
    <location>
        <begin position="418"/>
        <end position="439"/>
    </location>
</feature>
<evidence type="ECO:0000313" key="10">
    <source>
        <dbReference type="Proteomes" id="UP000466345"/>
    </source>
</evidence>
<proteinExistence type="inferred from homology"/>
<keyword evidence="5 8" id="KW-0812">Transmembrane</keyword>
<feature type="transmembrane region" description="Helical" evidence="8">
    <location>
        <begin position="251"/>
        <end position="270"/>
    </location>
</feature>
<evidence type="ECO:0000256" key="1">
    <source>
        <dbReference type="ARBA" id="ARBA00004651"/>
    </source>
</evidence>
<dbReference type="InterPro" id="IPR000060">
    <property type="entry name" value="BCCT_transptr"/>
</dbReference>
<reference evidence="9 10" key="1">
    <citation type="submission" date="2019-10" db="EMBL/GenBank/DDBJ databases">
        <title>Streptomyces smaragdinus sp. nov. and Streptomyces fabii sp. nov., isolated from the gut of fungus growing-termite Macrotermes natalensis.</title>
        <authorList>
            <person name="Schwitalla J."/>
            <person name="Benndorf R."/>
            <person name="Martin K."/>
            <person name="De Beer W."/>
            <person name="Kaster A.-K."/>
            <person name="Vollmers J."/>
            <person name="Poulsen M."/>
            <person name="Beemelmanns C."/>
        </authorList>
    </citation>
    <scope>NUCLEOTIDE SEQUENCE [LARGE SCALE GENOMIC DNA]</scope>
    <source>
        <strain evidence="9 10">RB5</strain>
    </source>
</reference>
<comment type="caution">
    <text evidence="9">The sequence shown here is derived from an EMBL/GenBank/DDBJ whole genome shotgun (WGS) entry which is preliminary data.</text>
</comment>
<evidence type="ECO:0000313" key="9">
    <source>
        <dbReference type="EMBL" id="MQY12576.1"/>
    </source>
</evidence>
<dbReference type="GO" id="GO:0005886">
    <property type="term" value="C:plasma membrane"/>
    <property type="evidence" value="ECO:0007669"/>
    <property type="project" value="UniProtKB-SubCell"/>
</dbReference>
<dbReference type="RefSeq" id="WP_153452189.1">
    <property type="nucleotide sequence ID" value="NZ_WEGJ01000007.1"/>
</dbReference>
<comment type="similarity">
    <text evidence="2">Belongs to the BCCT transporter (TC 2.A.15) family.</text>
</comment>
<feature type="transmembrane region" description="Helical" evidence="8">
    <location>
        <begin position="383"/>
        <end position="406"/>
    </location>
</feature>
<feature type="transmembrane region" description="Helical" evidence="8">
    <location>
        <begin position="305"/>
        <end position="323"/>
    </location>
</feature>
<feature type="transmembrane region" description="Helical" evidence="8">
    <location>
        <begin position="190"/>
        <end position="213"/>
    </location>
</feature>
<feature type="transmembrane region" description="Helical" evidence="8">
    <location>
        <begin position="330"/>
        <end position="349"/>
    </location>
</feature>
<dbReference type="Proteomes" id="UP000466345">
    <property type="component" value="Unassembled WGS sequence"/>
</dbReference>
<sequence>MRAVEGDPPRTDDLPRPDRAVLAFAVAVVLAVTVWGAAAPATLRGAGGWVLRNFGWLYAAVADVFLVLLVVVALSRYGRLRLGGSGERPELTTVAWLGLLAGAGMGVGLLFAGVGEPLADYTVPPPGSGAAPRTDDAARTALEYALLHWTLHPWAVYGVTALALAYPGVRGIGGALTPLLGARAGRGADALAVSAAGVGTATALGLAALQLTAGAGIVTGLVPGTRLRLIVFAVLTAAFAVSARHRGLRRLTLASAVLAVLLVLWVWLFGPTVHALDTLLTSTGGYLAELPALATGAGTGTVFHWAWWLSLAPVAGVFLARISRGRTVRAFLAGVLLVPAAATAVWFSVLGGGAIRMDQQGTAELTRPVPDDTGASLFDLLKALPLGAVTPVPAMILVLVLFVAAARAGAGATGCDPPTWAAITWGVLIIGAAATLLTADGPDALRTATVLTALPLTAVLLALCVALLKSLRDHRP</sequence>
<accession>A0A7K0CGR5</accession>
<evidence type="ECO:0000256" key="3">
    <source>
        <dbReference type="ARBA" id="ARBA00022448"/>
    </source>
</evidence>
<feature type="transmembrane region" description="Helical" evidence="8">
    <location>
        <begin position="94"/>
        <end position="114"/>
    </location>
</feature>
<feature type="transmembrane region" description="Helical" evidence="8">
    <location>
        <begin position="445"/>
        <end position="468"/>
    </location>
</feature>
<feature type="transmembrane region" description="Helical" evidence="8">
    <location>
        <begin position="151"/>
        <end position="169"/>
    </location>
</feature>
<keyword evidence="3" id="KW-0813">Transport</keyword>
<keyword evidence="4" id="KW-1003">Cell membrane</keyword>
<dbReference type="PANTHER" id="PTHR30047:SF7">
    <property type="entry name" value="HIGH-AFFINITY CHOLINE TRANSPORT PROTEIN"/>
    <property type="match status" value="1"/>
</dbReference>
<evidence type="ECO:0000256" key="8">
    <source>
        <dbReference type="SAM" id="Phobius"/>
    </source>
</evidence>
<keyword evidence="6 8" id="KW-1133">Transmembrane helix</keyword>
<evidence type="ECO:0000256" key="5">
    <source>
        <dbReference type="ARBA" id="ARBA00022692"/>
    </source>
</evidence>
<keyword evidence="10" id="KW-1185">Reference proteome</keyword>
<evidence type="ECO:0000256" key="6">
    <source>
        <dbReference type="ARBA" id="ARBA00022989"/>
    </source>
</evidence>
<dbReference type="PANTHER" id="PTHR30047">
    <property type="entry name" value="HIGH-AFFINITY CHOLINE TRANSPORT PROTEIN-RELATED"/>
    <property type="match status" value="1"/>
</dbReference>
<evidence type="ECO:0000256" key="2">
    <source>
        <dbReference type="ARBA" id="ARBA00005658"/>
    </source>
</evidence>
<organism evidence="9 10">
    <name type="scientific">Streptomyces smaragdinus</name>
    <dbReference type="NCBI Taxonomy" id="2585196"/>
    <lineage>
        <taxon>Bacteria</taxon>
        <taxon>Bacillati</taxon>
        <taxon>Actinomycetota</taxon>
        <taxon>Actinomycetes</taxon>
        <taxon>Kitasatosporales</taxon>
        <taxon>Streptomycetaceae</taxon>
        <taxon>Streptomyces</taxon>
    </lineage>
</organism>
<feature type="transmembrane region" description="Helical" evidence="8">
    <location>
        <begin position="21"/>
        <end position="43"/>
    </location>
</feature>
<evidence type="ECO:0000256" key="4">
    <source>
        <dbReference type="ARBA" id="ARBA00022475"/>
    </source>
</evidence>
<dbReference type="GO" id="GO:0022857">
    <property type="term" value="F:transmembrane transporter activity"/>
    <property type="evidence" value="ECO:0007669"/>
    <property type="project" value="InterPro"/>
</dbReference>
<keyword evidence="7 8" id="KW-0472">Membrane</keyword>
<feature type="transmembrane region" description="Helical" evidence="8">
    <location>
        <begin position="55"/>
        <end position="74"/>
    </location>
</feature>
<name>A0A7K0CGR5_9ACTN</name>
<dbReference type="EMBL" id="WEGJ01000007">
    <property type="protein sequence ID" value="MQY12576.1"/>
    <property type="molecule type" value="Genomic_DNA"/>
</dbReference>
<feature type="transmembrane region" description="Helical" evidence="8">
    <location>
        <begin position="225"/>
        <end position="244"/>
    </location>
</feature>
<protein>
    <submittedName>
        <fullName evidence="9">Glycine betaine transporter OpuD</fullName>
    </submittedName>
</protein>
<dbReference type="AlphaFoldDB" id="A0A7K0CGR5"/>
<dbReference type="OrthoDB" id="9775735at2"/>
<dbReference type="Pfam" id="PF02028">
    <property type="entry name" value="BCCT"/>
    <property type="match status" value="1"/>
</dbReference>
<comment type="subcellular location">
    <subcellularLocation>
        <location evidence="1">Cell membrane</location>
        <topology evidence="1">Multi-pass membrane protein</topology>
    </subcellularLocation>
</comment>
<evidence type="ECO:0000256" key="7">
    <source>
        <dbReference type="ARBA" id="ARBA00023136"/>
    </source>
</evidence>